<evidence type="ECO:0000313" key="2">
    <source>
        <dbReference type="EMBL" id="KAH0452095.1"/>
    </source>
</evidence>
<accession>A0AAV7G7N5</accession>
<dbReference type="EMBL" id="JAGFBR010000017">
    <property type="protein sequence ID" value="KAH0452095.1"/>
    <property type="molecule type" value="Genomic_DNA"/>
</dbReference>
<gene>
    <name evidence="2" type="ORF">IEQ34_019394</name>
</gene>
<reference evidence="2 3" key="1">
    <citation type="journal article" date="2021" name="Hortic Res">
        <title>Chromosome-scale assembly of the Dendrobium chrysotoxum genome enhances the understanding of orchid evolution.</title>
        <authorList>
            <person name="Zhang Y."/>
            <person name="Zhang G.Q."/>
            <person name="Zhang D."/>
            <person name="Liu X.D."/>
            <person name="Xu X.Y."/>
            <person name="Sun W.H."/>
            <person name="Yu X."/>
            <person name="Zhu X."/>
            <person name="Wang Z.W."/>
            <person name="Zhao X."/>
            <person name="Zhong W.Y."/>
            <person name="Chen H."/>
            <person name="Yin W.L."/>
            <person name="Huang T."/>
            <person name="Niu S.C."/>
            <person name="Liu Z.J."/>
        </authorList>
    </citation>
    <scope>NUCLEOTIDE SEQUENCE [LARGE SCALE GENOMIC DNA]</scope>
    <source>
        <strain evidence="2">Lindl</strain>
    </source>
</reference>
<sequence>MYHLPFLWILIFIQKKNSGALRAESNGKLAGVGAGKRRSGIIKSIAIRLRTSCLKHFGVRRRPTRRRAGKLPATAILRPPERIASAPASRRFALSNPQLRRAPLVQIHHTTRRCTPPLTPFHDHRQVESINKANVVEINIVPLATGERELGEGRRRCFARGAGAVVGVVENATGSGPEAAGPVGRGLEGARSIRREFEAGGGKRGVAGVGEDGRPDCEVAFVDEGEGGCRKGYGEEGGDEQENENGRIHF</sequence>
<protein>
    <submittedName>
        <fullName evidence="2">Uncharacterized protein</fullName>
    </submittedName>
</protein>
<dbReference type="AlphaFoldDB" id="A0AAV7G7N5"/>
<evidence type="ECO:0000256" key="1">
    <source>
        <dbReference type="SAM" id="MobiDB-lite"/>
    </source>
</evidence>
<evidence type="ECO:0000313" key="3">
    <source>
        <dbReference type="Proteomes" id="UP000775213"/>
    </source>
</evidence>
<comment type="caution">
    <text evidence="2">The sequence shown here is derived from an EMBL/GenBank/DDBJ whole genome shotgun (WGS) entry which is preliminary data.</text>
</comment>
<dbReference type="Proteomes" id="UP000775213">
    <property type="component" value="Unassembled WGS sequence"/>
</dbReference>
<name>A0AAV7G7N5_DENCH</name>
<proteinExistence type="predicted"/>
<organism evidence="2 3">
    <name type="scientific">Dendrobium chrysotoxum</name>
    <name type="common">Orchid</name>
    <dbReference type="NCBI Taxonomy" id="161865"/>
    <lineage>
        <taxon>Eukaryota</taxon>
        <taxon>Viridiplantae</taxon>
        <taxon>Streptophyta</taxon>
        <taxon>Embryophyta</taxon>
        <taxon>Tracheophyta</taxon>
        <taxon>Spermatophyta</taxon>
        <taxon>Magnoliopsida</taxon>
        <taxon>Liliopsida</taxon>
        <taxon>Asparagales</taxon>
        <taxon>Orchidaceae</taxon>
        <taxon>Epidendroideae</taxon>
        <taxon>Malaxideae</taxon>
        <taxon>Dendrobiinae</taxon>
        <taxon>Dendrobium</taxon>
    </lineage>
</organism>
<keyword evidence="3" id="KW-1185">Reference proteome</keyword>
<feature type="region of interest" description="Disordered" evidence="1">
    <location>
        <begin position="226"/>
        <end position="250"/>
    </location>
</feature>